<dbReference type="EC" id="3.1.6.1" evidence="8"/>
<keyword evidence="6" id="KW-0106">Calcium</keyword>
<dbReference type="SUPFAM" id="SSF53649">
    <property type="entry name" value="Alkaline phosphatase-like"/>
    <property type="match status" value="1"/>
</dbReference>
<dbReference type="Pfam" id="PF00884">
    <property type="entry name" value="Sulfatase"/>
    <property type="match status" value="1"/>
</dbReference>
<dbReference type="Gene3D" id="3.30.1120.10">
    <property type="match status" value="1"/>
</dbReference>
<keyword evidence="9" id="KW-1185">Reference proteome</keyword>
<comment type="caution">
    <text evidence="8">The sequence shown here is derived from an EMBL/GenBank/DDBJ whole genome shotgun (WGS) entry which is preliminary data.</text>
</comment>
<dbReference type="PANTHER" id="PTHR42693:SF42">
    <property type="entry name" value="ARYLSULFATASE G"/>
    <property type="match status" value="1"/>
</dbReference>
<evidence type="ECO:0000259" key="7">
    <source>
        <dbReference type="Pfam" id="PF00884"/>
    </source>
</evidence>
<dbReference type="GO" id="GO:0004065">
    <property type="term" value="F:arylsulfatase activity"/>
    <property type="evidence" value="ECO:0007669"/>
    <property type="project" value="UniProtKB-EC"/>
</dbReference>
<comment type="cofactor">
    <cofactor evidence="1">
        <name>Ca(2+)</name>
        <dbReference type="ChEBI" id="CHEBI:29108"/>
    </cofactor>
</comment>
<evidence type="ECO:0000256" key="6">
    <source>
        <dbReference type="ARBA" id="ARBA00022837"/>
    </source>
</evidence>
<dbReference type="AlphaFoldDB" id="A0A5C6BH33"/>
<dbReference type="EMBL" id="SJPU01000008">
    <property type="protein sequence ID" value="TWU09774.1"/>
    <property type="molecule type" value="Genomic_DNA"/>
</dbReference>
<organism evidence="8 9">
    <name type="scientific">Allorhodopirellula heiligendammensis</name>
    <dbReference type="NCBI Taxonomy" id="2714739"/>
    <lineage>
        <taxon>Bacteria</taxon>
        <taxon>Pseudomonadati</taxon>
        <taxon>Planctomycetota</taxon>
        <taxon>Planctomycetia</taxon>
        <taxon>Pirellulales</taxon>
        <taxon>Pirellulaceae</taxon>
        <taxon>Allorhodopirellula</taxon>
    </lineage>
</organism>
<evidence type="ECO:0000256" key="5">
    <source>
        <dbReference type="ARBA" id="ARBA00022801"/>
    </source>
</evidence>
<dbReference type="CDD" id="cd16027">
    <property type="entry name" value="SGSH"/>
    <property type="match status" value="1"/>
</dbReference>
<protein>
    <submittedName>
        <fullName evidence="8">Arylsulfatase</fullName>
        <ecNumber evidence="8">3.1.6.1</ecNumber>
    </submittedName>
</protein>
<evidence type="ECO:0000256" key="2">
    <source>
        <dbReference type="ARBA" id="ARBA00008779"/>
    </source>
</evidence>
<proteinExistence type="inferred from homology"/>
<dbReference type="InterPro" id="IPR017850">
    <property type="entry name" value="Alkaline_phosphatase_core_sf"/>
</dbReference>
<dbReference type="InterPro" id="IPR000917">
    <property type="entry name" value="Sulfatase_N"/>
</dbReference>
<feature type="domain" description="Sulfatase N-terminal" evidence="7">
    <location>
        <begin position="56"/>
        <end position="356"/>
    </location>
</feature>
<sequence length="484" mass="54140">MVPGKIPVMFSSRSLSQNSFTIKTYTTMTCFRNSLLRLFPILWVAAMPTLVHSQPPNIVLILSDDQGYTDYGFMGHEHIETPNIDKLARQSALFRRGYVPTALCRPALSTLITGHYSHQNRTTGNDPAPTPANIAHAKEAGKDIRELLISHIDRVGTLPEWLAKEGYVSFQSGKWWEGSYQRGGFTEGMTRGYPHPGGRHGDAGLAIGRETMKPVIEFINRSVTAEKPFFLWYAPIMPHTPHNPPTRLLDKYLNKGVPKRIAQYYGMCEWFDETCGTLLDHIDNSGIAEDTLVIYITDNGWIQKEVGGYGPRSKRSPYEMGTRTPIMFRWPGKISPADRPELCSSIDFVPTALAAAEAEGSRDYPGLNLLPQLISGEAIQRDTLLGETFAHDIADIETPQASLLYRWVIHGHDKLLLTYDGATGAMRYPPPTADPQLYDLKNDPLEKVNLAETNPEKVEKLSEMLNDWYIPCQRQAGKLAPVSP</sequence>
<evidence type="ECO:0000256" key="4">
    <source>
        <dbReference type="ARBA" id="ARBA00022729"/>
    </source>
</evidence>
<dbReference type="GO" id="GO:0046872">
    <property type="term" value="F:metal ion binding"/>
    <property type="evidence" value="ECO:0007669"/>
    <property type="project" value="UniProtKB-KW"/>
</dbReference>
<evidence type="ECO:0000256" key="3">
    <source>
        <dbReference type="ARBA" id="ARBA00022723"/>
    </source>
</evidence>
<evidence type="ECO:0000256" key="1">
    <source>
        <dbReference type="ARBA" id="ARBA00001913"/>
    </source>
</evidence>
<dbReference type="Gene3D" id="3.40.720.10">
    <property type="entry name" value="Alkaline Phosphatase, subunit A"/>
    <property type="match status" value="1"/>
</dbReference>
<reference evidence="8 9" key="1">
    <citation type="journal article" date="2020" name="Antonie Van Leeuwenhoek">
        <title>Rhodopirellula heiligendammensis sp. nov., Rhodopirellula pilleata sp. nov., and Rhodopirellula solitaria sp. nov. isolated from natural or artificial marine surfaces in Northern Germany and California, USA, and emended description of the genus Rhodopirellula.</title>
        <authorList>
            <person name="Kallscheuer N."/>
            <person name="Wiegand S."/>
            <person name="Jogler M."/>
            <person name="Boedeker C."/>
            <person name="Peeters S.H."/>
            <person name="Rast P."/>
            <person name="Heuer A."/>
            <person name="Jetten M.S.M."/>
            <person name="Rohde M."/>
            <person name="Jogler C."/>
        </authorList>
    </citation>
    <scope>NUCLEOTIDE SEQUENCE [LARGE SCALE GENOMIC DNA]</scope>
    <source>
        <strain evidence="8 9">Poly21</strain>
    </source>
</reference>
<dbReference type="PANTHER" id="PTHR42693">
    <property type="entry name" value="ARYLSULFATASE FAMILY MEMBER"/>
    <property type="match status" value="1"/>
</dbReference>
<keyword evidence="3" id="KW-0479">Metal-binding</keyword>
<gene>
    <name evidence="8" type="ORF">Poly21_55190</name>
</gene>
<comment type="similarity">
    <text evidence="2">Belongs to the sulfatase family.</text>
</comment>
<evidence type="ECO:0000313" key="8">
    <source>
        <dbReference type="EMBL" id="TWU09774.1"/>
    </source>
</evidence>
<evidence type="ECO:0000313" key="9">
    <source>
        <dbReference type="Proteomes" id="UP000319908"/>
    </source>
</evidence>
<dbReference type="Proteomes" id="UP000319908">
    <property type="component" value="Unassembled WGS sequence"/>
</dbReference>
<name>A0A5C6BH33_9BACT</name>
<accession>A0A5C6BH33</accession>
<dbReference type="InterPro" id="IPR050738">
    <property type="entry name" value="Sulfatase"/>
</dbReference>
<keyword evidence="4" id="KW-0732">Signal</keyword>
<keyword evidence="5 8" id="KW-0378">Hydrolase</keyword>